<evidence type="ECO:0000313" key="1">
    <source>
        <dbReference type="EMBL" id="PLX16742.1"/>
    </source>
</evidence>
<gene>
    <name evidence="1" type="ORF">C0601_09705</name>
</gene>
<dbReference type="Proteomes" id="UP000234857">
    <property type="component" value="Unassembled WGS sequence"/>
</dbReference>
<name>A0A2N5ZDJ2_MUIH1</name>
<comment type="caution">
    <text evidence="1">The sequence shown here is derived from an EMBL/GenBank/DDBJ whole genome shotgun (WGS) entry which is preliminary data.</text>
</comment>
<proteinExistence type="predicted"/>
<evidence type="ECO:0000313" key="2">
    <source>
        <dbReference type="Proteomes" id="UP000234857"/>
    </source>
</evidence>
<dbReference type="AlphaFoldDB" id="A0A2N5ZDJ2"/>
<accession>A0A2N5ZDJ2</accession>
<dbReference type="EMBL" id="PKTG01000107">
    <property type="protein sequence ID" value="PLX16742.1"/>
    <property type="molecule type" value="Genomic_DNA"/>
</dbReference>
<reference evidence="1 2" key="1">
    <citation type="submission" date="2017-11" db="EMBL/GenBank/DDBJ databases">
        <title>Genome-resolved metagenomics identifies genetic mobility, metabolic interactions, and unexpected diversity in perchlorate-reducing communities.</title>
        <authorList>
            <person name="Barnum T.P."/>
            <person name="Figueroa I.A."/>
            <person name="Carlstrom C.I."/>
            <person name="Lucas L.N."/>
            <person name="Engelbrektson A.L."/>
            <person name="Coates J.D."/>
        </authorList>
    </citation>
    <scope>NUCLEOTIDE SEQUENCE [LARGE SCALE GENOMIC DNA]</scope>
    <source>
        <strain evidence="1">BM706</strain>
    </source>
</reference>
<organism evidence="1 2">
    <name type="scientific">Muiribacterium halophilum</name>
    <dbReference type="NCBI Taxonomy" id="2053465"/>
    <lineage>
        <taxon>Bacteria</taxon>
        <taxon>Candidatus Muiribacteriota</taxon>
        <taxon>Candidatus Muiribacteriia</taxon>
        <taxon>Candidatus Muiribacteriales</taxon>
        <taxon>Candidatus Muiribacteriaceae</taxon>
        <taxon>Candidatus Muiribacterium</taxon>
    </lineage>
</organism>
<sequence>MVQLENVKVESLVEANRNFKLLVNELLEQPDIFLSQQERWTMLLRLRDRLKDSNTTNEHVSKFNQFIVDNVDLFASLPSHKERPPFYWWNHLDKVKDGEMNVFLNKAFIEFNGVGYSVE</sequence>
<protein>
    <submittedName>
        <fullName evidence="1">Uncharacterized protein</fullName>
    </submittedName>
</protein>